<dbReference type="Gene3D" id="3.40.30.10">
    <property type="entry name" value="Glutaredoxin"/>
    <property type="match status" value="1"/>
</dbReference>
<evidence type="ECO:0000256" key="4">
    <source>
        <dbReference type="ARBA" id="ARBA00022982"/>
    </source>
</evidence>
<evidence type="ECO:0000256" key="1">
    <source>
        <dbReference type="ARBA" id="ARBA00008987"/>
    </source>
</evidence>
<dbReference type="PANTHER" id="PTHR45663">
    <property type="entry name" value="GEO12009P1"/>
    <property type="match status" value="1"/>
</dbReference>
<dbReference type="CDD" id="cd02947">
    <property type="entry name" value="TRX_family"/>
    <property type="match status" value="1"/>
</dbReference>
<dbReference type="PROSITE" id="PS00194">
    <property type="entry name" value="THIOREDOXIN_1"/>
    <property type="match status" value="1"/>
</dbReference>
<dbReference type="SUPFAM" id="SSF52833">
    <property type="entry name" value="Thioredoxin-like"/>
    <property type="match status" value="1"/>
</dbReference>
<feature type="domain" description="Thioredoxin" evidence="7">
    <location>
        <begin position="30"/>
        <end position="145"/>
    </location>
</feature>
<sequence>MFRSCSTKVRAVVLAVVVVVLSMGWWYANRAAVSQNKGGTVPDVDPETFASIQARGKPGILEFYTTTCPYCKMIEPVLSRISREYGSQIFVVKMNAEKYPQQAGKYQIPGVPTLVFFGASGEPKALAAGYREYESLLDILRGLELIR</sequence>
<dbReference type="InterPro" id="IPR036249">
    <property type="entry name" value="Thioredoxin-like_sf"/>
</dbReference>
<comment type="similarity">
    <text evidence="1">Belongs to the thioredoxin family.</text>
</comment>
<evidence type="ECO:0000256" key="5">
    <source>
        <dbReference type="ARBA" id="ARBA00023157"/>
    </source>
</evidence>
<evidence type="ECO:0000259" key="7">
    <source>
        <dbReference type="PROSITE" id="PS51352"/>
    </source>
</evidence>
<reference evidence="8" key="1">
    <citation type="submission" date="2020-10" db="EMBL/GenBank/DDBJ databases">
        <authorList>
            <person name="Kadnikov V."/>
            <person name="Beletsky A.V."/>
            <person name="Mardanov A.V."/>
            <person name="Karnachuk O.V."/>
            <person name="Ravin N.V."/>
        </authorList>
    </citation>
    <scope>NUCLEOTIDE SEQUENCE</scope>
    <source>
        <strain evidence="8">Bu02</strain>
    </source>
</reference>
<name>A0AAT9LB05_9FIRM</name>
<gene>
    <name evidence="8" type="ORF">IMF26_09670</name>
</gene>
<keyword evidence="3" id="KW-0813">Transport</keyword>
<dbReference type="Pfam" id="PF00085">
    <property type="entry name" value="Thioredoxin"/>
    <property type="match status" value="1"/>
</dbReference>
<proteinExistence type="inferred from homology"/>
<dbReference type="EMBL" id="CP062796">
    <property type="protein sequence ID" value="QUL98281.1"/>
    <property type="molecule type" value="Genomic_DNA"/>
</dbReference>
<keyword evidence="5" id="KW-1015">Disulfide bond</keyword>
<evidence type="ECO:0000256" key="2">
    <source>
        <dbReference type="ARBA" id="ARBA00020570"/>
    </source>
</evidence>
<organism evidence="8">
    <name type="scientific">Candidatus Fermentithermobacillus carboniphilus</name>
    <dbReference type="NCBI Taxonomy" id="3085328"/>
    <lineage>
        <taxon>Bacteria</taxon>
        <taxon>Bacillati</taxon>
        <taxon>Bacillota</taxon>
        <taxon>Candidatus Fermentithermobacillia</taxon>
        <taxon>Candidatus Fermentithermobacillales</taxon>
        <taxon>Candidatus Fermentithermobacillaceae</taxon>
        <taxon>Candidatus Fermentithermobacillus</taxon>
    </lineage>
</organism>
<evidence type="ECO:0000313" key="8">
    <source>
        <dbReference type="EMBL" id="QUL98281.1"/>
    </source>
</evidence>
<evidence type="ECO:0000256" key="3">
    <source>
        <dbReference type="ARBA" id="ARBA00022448"/>
    </source>
</evidence>
<dbReference type="PANTHER" id="PTHR45663:SF11">
    <property type="entry name" value="GEO12009P1"/>
    <property type="match status" value="1"/>
</dbReference>
<accession>A0AAT9LB05</accession>
<dbReference type="InterPro" id="IPR017937">
    <property type="entry name" value="Thioredoxin_CS"/>
</dbReference>
<dbReference type="GO" id="GO:0005737">
    <property type="term" value="C:cytoplasm"/>
    <property type="evidence" value="ECO:0007669"/>
    <property type="project" value="TreeGrafter"/>
</dbReference>
<dbReference type="GO" id="GO:0015035">
    <property type="term" value="F:protein-disulfide reductase activity"/>
    <property type="evidence" value="ECO:0007669"/>
    <property type="project" value="TreeGrafter"/>
</dbReference>
<dbReference type="PROSITE" id="PS51352">
    <property type="entry name" value="THIOREDOXIN_2"/>
    <property type="match status" value="1"/>
</dbReference>
<keyword evidence="4" id="KW-0249">Electron transport</keyword>
<dbReference type="KEGG" id="fcz:IMF26_09670"/>
<reference evidence="8" key="2">
    <citation type="journal article" date="2023" name="Biology">
        <title>Prokaryotic Life Associated with Coal-Fire Gas Vents Revealed by Metagenomics.</title>
        <authorList>
            <person name="Kadnikov V.V."/>
            <person name="Mardanov A.V."/>
            <person name="Beletsky A.V."/>
            <person name="Karnachuk O.V."/>
            <person name="Ravin N.V."/>
        </authorList>
    </citation>
    <scope>NUCLEOTIDE SEQUENCE</scope>
    <source>
        <strain evidence="8">Bu02</strain>
    </source>
</reference>
<protein>
    <recommendedName>
        <fullName evidence="2">Thioredoxin</fullName>
    </recommendedName>
</protein>
<dbReference type="AlphaFoldDB" id="A0AAT9LB05"/>
<dbReference type="InterPro" id="IPR013766">
    <property type="entry name" value="Thioredoxin_domain"/>
</dbReference>
<evidence type="ECO:0000256" key="6">
    <source>
        <dbReference type="ARBA" id="ARBA00023284"/>
    </source>
</evidence>
<keyword evidence="6" id="KW-0676">Redox-active center</keyword>